<evidence type="ECO:0000313" key="3">
    <source>
        <dbReference type="Proteomes" id="UP000182350"/>
    </source>
</evidence>
<sequence length="39" mass="4118">MSEATDFEQMSPVISLLLLVISLVMGIFPALVQLGLLAG</sequence>
<keyword evidence="1" id="KW-0472">Membrane</keyword>
<keyword evidence="3" id="KW-1185">Reference proteome</keyword>
<dbReference type="STRING" id="1122209.SAMN02745752_02399"/>
<dbReference type="EMBL" id="FPJW01000009">
    <property type="protein sequence ID" value="SFX65725.1"/>
    <property type="molecule type" value="Genomic_DNA"/>
</dbReference>
<name>A0A1K1YWR3_9GAMM</name>
<dbReference type="AlphaFoldDB" id="A0A1K1YWR3"/>
<feature type="transmembrane region" description="Helical" evidence="1">
    <location>
        <begin position="12"/>
        <end position="38"/>
    </location>
</feature>
<evidence type="ECO:0000313" key="2">
    <source>
        <dbReference type="EMBL" id="SFX65725.1"/>
    </source>
</evidence>
<reference evidence="2 3" key="1">
    <citation type="submission" date="2016-11" db="EMBL/GenBank/DDBJ databases">
        <authorList>
            <person name="Jaros S."/>
            <person name="Januszkiewicz K."/>
            <person name="Wedrychowicz H."/>
        </authorList>
    </citation>
    <scope>NUCLEOTIDE SEQUENCE [LARGE SCALE GENOMIC DNA]</scope>
    <source>
        <strain evidence="2 3">DSM 21637</strain>
    </source>
</reference>
<proteinExistence type="predicted"/>
<keyword evidence="1" id="KW-0812">Transmembrane</keyword>
<evidence type="ECO:0000256" key="1">
    <source>
        <dbReference type="SAM" id="Phobius"/>
    </source>
</evidence>
<keyword evidence="1" id="KW-1133">Transmembrane helix</keyword>
<dbReference type="Proteomes" id="UP000182350">
    <property type="component" value="Unassembled WGS sequence"/>
</dbReference>
<protein>
    <submittedName>
        <fullName evidence="2">Uncharacterized protein</fullName>
    </submittedName>
</protein>
<organism evidence="2 3">
    <name type="scientific">Marinospirillum alkaliphilum DSM 21637</name>
    <dbReference type="NCBI Taxonomy" id="1122209"/>
    <lineage>
        <taxon>Bacteria</taxon>
        <taxon>Pseudomonadati</taxon>
        <taxon>Pseudomonadota</taxon>
        <taxon>Gammaproteobacteria</taxon>
        <taxon>Oceanospirillales</taxon>
        <taxon>Oceanospirillaceae</taxon>
        <taxon>Marinospirillum</taxon>
    </lineage>
</organism>
<accession>A0A1K1YWR3</accession>
<gene>
    <name evidence="2" type="ORF">SAMN02745752_02399</name>
</gene>